<reference evidence="2" key="1">
    <citation type="submission" date="2016-04" db="EMBL/GenBank/DDBJ databases">
        <authorList>
            <person name="Quiroz-Castaneda R.E."/>
            <person name="Martinez-Ocampo F."/>
        </authorList>
    </citation>
    <scope>NUCLEOTIDE SEQUENCE [LARGE SCALE GENOMIC DNA]</scope>
    <source>
        <strain evidence="2">INIFAP01</strain>
    </source>
</reference>
<organism evidence="1 2">
    <name type="scientific">Candidatus Mycoplasma haematobovis</name>
    <dbReference type="NCBI Taxonomy" id="432608"/>
    <lineage>
        <taxon>Bacteria</taxon>
        <taxon>Bacillati</taxon>
        <taxon>Mycoplasmatota</taxon>
        <taxon>Mollicutes</taxon>
        <taxon>Mycoplasmataceae</taxon>
        <taxon>Mycoplasma</taxon>
    </lineage>
</organism>
<dbReference type="STRING" id="432608.A6V39_03150"/>
<name>A0A1A9QEM6_9MOLU</name>
<evidence type="ECO:0000313" key="2">
    <source>
        <dbReference type="Proteomes" id="UP000077623"/>
    </source>
</evidence>
<proteinExistence type="predicted"/>
<comment type="caution">
    <text evidence="1">The sequence shown here is derived from an EMBL/GenBank/DDBJ whole genome shotgun (WGS) entry which is preliminary data.</text>
</comment>
<dbReference type="Proteomes" id="UP000077623">
    <property type="component" value="Unassembled WGS sequence"/>
</dbReference>
<dbReference type="EMBL" id="LWUJ01000011">
    <property type="protein sequence ID" value="OAL10406.1"/>
    <property type="molecule type" value="Genomic_DNA"/>
</dbReference>
<gene>
    <name evidence="1" type="ORF">A6V39_03150</name>
</gene>
<dbReference type="RefSeq" id="WP_187150247.1">
    <property type="nucleotide sequence ID" value="NZ_LWUJ01000011.1"/>
</dbReference>
<accession>A0A1A9QEM6</accession>
<evidence type="ECO:0000313" key="1">
    <source>
        <dbReference type="EMBL" id="OAL10406.1"/>
    </source>
</evidence>
<keyword evidence="2" id="KW-1185">Reference proteome</keyword>
<dbReference type="AlphaFoldDB" id="A0A1A9QEM6"/>
<sequence length="92" mass="10980">MSDKSRLLDLISQREIMCSEPLEYEKVYQWLEELHYLLGRIDFSSSVASKIRRAIDEVFFNTDKCLLAEKIIQIKAKLFVFEKYEAEKLRDN</sequence>
<protein>
    <submittedName>
        <fullName evidence="1">Uncharacterized protein</fullName>
    </submittedName>
</protein>